<evidence type="ECO:0000256" key="1">
    <source>
        <dbReference type="SAM" id="MobiDB-lite"/>
    </source>
</evidence>
<evidence type="ECO:0000313" key="2">
    <source>
        <dbReference type="EMBL" id="GLB86102.1"/>
    </source>
</evidence>
<name>A0AA37V454_9MYCO</name>
<sequence>MSSPENGDRAHDWTPAEPDHLTPESAAGSEASTSADPAAPSPATGDSGLTASPPSWRHDEDRGGRHTSAADLFGGRDSGAHAEPSTPPQPQPIPREPTGPTAARPPAVDDEPTRTLTEEEAAELQRKFGAQRIAIRHDLETRSTGTHHLPQQQGPAAPPAPPRPPAPPPRFGATEPMYPDQRTPGAGQYPRYAAPQPNYPQQYGPSPQPQYGPDQQQHAAAAPHQDTQGGYAGGYTQDPRAQEVNSVAAAGGLTQSFRQERHTTVTKPQPQSGWRHAVLVSTFGLVNPGESKIEREDRERTERVRANVSPTFVFAVVGGRGGASKTTTTAGLGTMFAKCRGGGEAIVLDANPDEGNLASRVNPEARHTFVDVLKDPNIGSRSAVRKYAATSPTSQLDVLASSEDLVDPPVYDPDSLTRTIRTLSNVYNVIGIDCGNDFRSDLVGRILDMATAVVVVSGVQFDSGKAALRVYDYLVNTGRGELVQRSFLMMSERTPATQKALRADIEDTLSPTLWKDPLYVPYDPHLYEASVIDVGQLQRDTVRAYLAGAAKLSDWYGAPPIPLRPVPTDEQIFARQRGSGQ</sequence>
<organism evidence="2 3">
    <name type="scientific">Mycobacterium kiyosense</name>
    <dbReference type="NCBI Taxonomy" id="2871094"/>
    <lineage>
        <taxon>Bacteria</taxon>
        <taxon>Bacillati</taxon>
        <taxon>Actinomycetota</taxon>
        <taxon>Actinomycetes</taxon>
        <taxon>Mycobacteriales</taxon>
        <taxon>Mycobacteriaceae</taxon>
        <taxon>Mycobacterium</taxon>
    </lineage>
</organism>
<evidence type="ECO:0008006" key="4">
    <source>
        <dbReference type="Google" id="ProtNLM"/>
    </source>
</evidence>
<gene>
    <name evidence="2" type="ORF">SRL2020028_53580</name>
</gene>
<dbReference type="GO" id="GO:0005524">
    <property type="term" value="F:ATP binding"/>
    <property type="evidence" value="ECO:0007669"/>
    <property type="project" value="TreeGrafter"/>
</dbReference>
<accession>A0AA37V454</accession>
<evidence type="ECO:0000313" key="3">
    <source>
        <dbReference type="Proteomes" id="UP001165663"/>
    </source>
</evidence>
<proteinExistence type="predicted"/>
<dbReference type="EMBL" id="BRXE01000116">
    <property type="protein sequence ID" value="GLB86102.1"/>
    <property type="molecule type" value="Genomic_DNA"/>
</dbReference>
<dbReference type="SUPFAM" id="SSF52540">
    <property type="entry name" value="P-loop containing nucleoside triphosphate hydrolases"/>
    <property type="match status" value="1"/>
</dbReference>
<comment type="caution">
    <text evidence="2">The sequence shown here is derived from an EMBL/GenBank/DDBJ whole genome shotgun (WGS) entry which is preliminary data.</text>
</comment>
<feature type="compositionally biased region" description="Basic and acidic residues" evidence="1">
    <location>
        <begin position="1"/>
        <end position="22"/>
    </location>
</feature>
<dbReference type="Proteomes" id="UP001165663">
    <property type="component" value="Unassembled WGS sequence"/>
</dbReference>
<dbReference type="InterPro" id="IPR027417">
    <property type="entry name" value="P-loop_NTPase"/>
</dbReference>
<dbReference type="PANTHER" id="PTHR43384:SF14">
    <property type="entry name" value="ESX-1 SECRETION-ASSOCIATED PROTEIN ESPI"/>
    <property type="match status" value="1"/>
</dbReference>
<feature type="compositionally biased region" description="Low complexity" evidence="1">
    <location>
        <begin position="24"/>
        <end position="48"/>
    </location>
</feature>
<dbReference type="GO" id="GO:0005829">
    <property type="term" value="C:cytosol"/>
    <property type="evidence" value="ECO:0007669"/>
    <property type="project" value="TreeGrafter"/>
</dbReference>
<feature type="compositionally biased region" description="Pro residues" evidence="1">
    <location>
        <begin position="85"/>
        <end position="97"/>
    </location>
</feature>
<dbReference type="GO" id="GO:0051782">
    <property type="term" value="P:negative regulation of cell division"/>
    <property type="evidence" value="ECO:0007669"/>
    <property type="project" value="TreeGrafter"/>
</dbReference>
<feature type="compositionally biased region" description="Pro residues" evidence="1">
    <location>
        <begin position="156"/>
        <end position="170"/>
    </location>
</feature>
<feature type="compositionally biased region" description="Low complexity" evidence="1">
    <location>
        <begin position="188"/>
        <end position="226"/>
    </location>
</feature>
<dbReference type="Gene3D" id="3.40.50.300">
    <property type="entry name" value="P-loop containing nucleotide triphosphate hydrolases"/>
    <property type="match status" value="1"/>
</dbReference>
<protein>
    <recommendedName>
        <fullName evidence="4">CobQ/CobB/MinD/ParA nucleotide binding domain-containing protein</fullName>
    </recommendedName>
</protein>
<feature type="compositionally biased region" description="Polar residues" evidence="1">
    <location>
        <begin position="142"/>
        <end position="154"/>
    </location>
</feature>
<dbReference type="RefSeq" id="WP_176213506.1">
    <property type="nucleotide sequence ID" value="NZ_BRXE01000116.1"/>
</dbReference>
<reference evidence="2" key="1">
    <citation type="submission" date="2022-07" db="EMBL/GenBank/DDBJ databases">
        <title>Mycobacterium kiyosense sp. nov., scotochromogenic slow-glowing species isolated from respiratory specimens.</title>
        <authorList>
            <person name="Fukano H."/>
            <person name="Kazumi Y."/>
            <person name="Sakagami N."/>
            <person name="Ato M."/>
            <person name="Mitarai S."/>
            <person name="Hoshino Y."/>
        </authorList>
    </citation>
    <scope>NUCLEOTIDE SEQUENCE</scope>
    <source>
        <strain evidence="2">SRL2020-028</strain>
    </source>
</reference>
<dbReference type="GO" id="GO:0016887">
    <property type="term" value="F:ATP hydrolysis activity"/>
    <property type="evidence" value="ECO:0007669"/>
    <property type="project" value="TreeGrafter"/>
</dbReference>
<feature type="region of interest" description="Disordered" evidence="1">
    <location>
        <begin position="1"/>
        <end position="238"/>
    </location>
</feature>
<dbReference type="InterPro" id="IPR050625">
    <property type="entry name" value="ParA/MinD_ATPase"/>
</dbReference>
<dbReference type="AlphaFoldDB" id="A0AA37V454"/>
<dbReference type="PANTHER" id="PTHR43384">
    <property type="entry name" value="SEPTUM SITE-DETERMINING PROTEIN MIND HOMOLOG, CHLOROPLASTIC-RELATED"/>
    <property type="match status" value="1"/>
</dbReference>
<dbReference type="GO" id="GO:0009898">
    <property type="term" value="C:cytoplasmic side of plasma membrane"/>
    <property type="evidence" value="ECO:0007669"/>
    <property type="project" value="TreeGrafter"/>
</dbReference>